<dbReference type="InterPro" id="IPR010001">
    <property type="entry name" value="BofA"/>
</dbReference>
<keyword evidence="1" id="KW-0472">Membrane</keyword>
<keyword evidence="1" id="KW-1133">Transmembrane helix</keyword>
<organism evidence="2">
    <name type="scientific">Candidatus Methanogaster sp. ANME-2c ERB4</name>
    <dbReference type="NCBI Taxonomy" id="2759911"/>
    <lineage>
        <taxon>Archaea</taxon>
        <taxon>Methanobacteriati</taxon>
        <taxon>Methanobacteriota</taxon>
        <taxon>Stenosarchaea group</taxon>
        <taxon>Methanomicrobia</taxon>
        <taxon>Methanosarcinales</taxon>
        <taxon>ANME-2 cluster</taxon>
        <taxon>Candidatus Methanogasteraceae</taxon>
        <taxon>Candidatus Methanogaster</taxon>
    </lineage>
</organism>
<protein>
    <recommendedName>
        <fullName evidence="3">SigmaK-factor processing regulatory protein BofA</fullName>
    </recommendedName>
</protein>
<feature type="transmembrane region" description="Helical" evidence="1">
    <location>
        <begin position="30"/>
        <end position="48"/>
    </location>
</feature>
<sequence length="84" mass="8779">MTGVLELSILVLAIIAAVILYKVLKTAKSIVINAVIGLVILVLANFAFDLKIAYTPIVIVICAIGGTVGALLVIVLHYLGLAFC</sequence>
<evidence type="ECO:0000256" key="1">
    <source>
        <dbReference type="SAM" id="Phobius"/>
    </source>
</evidence>
<reference evidence="2" key="1">
    <citation type="submission" date="2020-06" db="EMBL/GenBank/DDBJ databases">
        <title>Unique genomic features of the anaerobic methanotrophic archaea.</title>
        <authorList>
            <person name="Chadwick G.L."/>
            <person name="Skennerton C.T."/>
            <person name="Laso-Perez R."/>
            <person name="Leu A.O."/>
            <person name="Speth D.R."/>
            <person name="Yu H."/>
            <person name="Morgan-Lang C."/>
            <person name="Hatzenpichler R."/>
            <person name="Goudeau D."/>
            <person name="Malmstrom R."/>
            <person name="Brazelton W.J."/>
            <person name="Woyke T."/>
            <person name="Hallam S.J."/>
            <person name="Tyson G.W."/>
            <person name="Wegener G."/>
            <person name="Boetius A."/>
            <person name="Orphan V."/>
        </authorList>
    </citation>
    <scope>NUCLEOTIDE SEQUENCE</scope>
</reference>
<evidence type="ECO:0008006" key="3">
    <source>
        <dbReference type="Google" id="ProtNLM"/>
    </source>
</evidence>
<dbReference type="EMBL" id="MT631328">
    <property type="protein sequence ID" value="QNO48340.1"/>
    <property type="molecule type" value="Genomic_DNA"/>
</dbReference>
<gene>
    <name evidence="2" type="ORF">AGNIFAIP_00002</name>
</gene>
<dbReference type="AlphaFoldDB" id="A0A7G9YK06"/>
<keyword evidence="1" id="KW-0812">Transmembrane</keyword>
<name>A0A7G9YK06_9EURY</name>
<accession>A0A7G9YK06</accession>
<feature type="transmembrane region" description="Helical" evidence="1">
    <location>
        <begin position="6"/>
        <end position="23"/>
    </location>
</feature>
<feature type="transmembrane region" description="Helical" evidence="1">
    <location>
        <begin position="54"/>
        <end position="79"/>
    </location>
</feature>
<proteinExistence type="predicted"/>
<dbReference type="Pfam" id="PF07441">
    <property type="entry name" value="BofA"/>
    <property type="match status" value="1"/>
</dbReference>
<evidence type="ECO:0000313" key="2">
    <source>
        <dbReference type="EMBL" id="QNO48340.1"/>
    </source>
</evidence>